<name>A0A7G1KG20_9NOCA</name>
<evidence type="ECO:0000259" key="5">
    <source>
        <dbReference type="PROSITE" id="PS50937"/>
    </source>
</evidence>
<evidence type="ECO:0000256" key="4">
    <source>
        <dbReference type="SAM" id="Coils"/>
    </source>
</evidence>
<feature type="coiled-coil region" evidence="4">
    <location>
        <begin position="86"/>
        <end position="113"/>
    </location>
</feature>
<evidence type="ECO:0000256" key="3">
    <source>
        <dbReference type="ARBA" id="ARBA00023163"/>
    </source>
</evidence>
<dbReference type="Pfam" id="PF13411">
    <property type="entry name" value="MerR_1"/>
    <property type="match status" value="1"/>
</dbReference>
<dbReference type="KEGG" id="nwl:NWFMUON74_20240"/>
<dbReference type="InterPro" id="IPR000551">
    <property type="entry name" value="MerR-type_HTH_dom"/>
</dbReference>
<keyword evidence="2" id="KW-0238">DNA-binding</keyword>
<dbReference type="EMBL" id="AP023396">
    <property type="protein sequence ID" value="BCK54252.1"/>
    <property type="molecule type" value="Genomic_DNA"/>
</dbReference>
<dbReference type="PROSITE" id="PS50937">
    <property type="entry name" value="HTH_MERR_2"/>
    <property type="match status" value="1"/>
</dbReference>
<sequence length="130" mass="14756">MLIGELADRAGTSTRALRYYEQQGLVRPARSSSGYRVYDEQELQVVRKIRALLELGFDLADTRPFVTCLRAGYRSGDECPDSVESLRRKLSEVDEAMGRLAEVRERLREQLAEPLCEFTYPAEPTGGERP</sequence>
<dbReference type="Proteomes" id="UP000516173">
    <property type="component" value="Chromosome"/>
</dbReference>
<dbReference type="PRINTS" id="PR00040">
    <property type="entry name" value="HTHMERR"/>
</dbReference>
<keyword evidence="3" id="KW-0804">Transcription</keyword>
<dbReference type="InterPro" id="IPR009061">
    <property type="entry name" value="DNA-bd_dom_put_sf"/>
</dbReference>
<keyword evidence="1" id="KW-0805">Transcription regulation</keyword>
<dbReference type="SUPFAM" id="SSF46955">
    <property type="entry name" value="Putative DNA-binding domain"/>
    <property type="match status" value="1"/>
</dbReference>
<accession>A0A7G1KG20</accession>
<evidence type="ECO:0000256" key="1">
    <source>
        <dbReference type="ARBA" id="ARBA00023015"/>
    </source>
</evidence>
<protein>
    <submittedName>
        <fullName evidence="6">MerR family transcriptional regulator</fullName>
    </submittedName>
</protein>
<gene>
    <name evidence="6" type="ORF">NWFMUON74_20240</name>
</gene>
<dbReference type="SMART" id="SM00422">
    <property type="entry name" value="HTH_MERR"/>
    <property type="match status" value="1"/>
</dbReference>
<organism evidence="6 7">
    <name type="scientific">Nocardia wallacei</name>
    <dbReference type="NCBI Taxonomy" id="480035"/>
    <lineage>
        <taxon>Bacteria</taxon>
        <taxon>Bacillati</taxon>
        <taxon>Actinomycetota</taxon>
        <taxon>Actinomycetes</taxon>
        <taxon>Mycobacteriales</taxon>
        <taxon>Nocardiaceae</taxon>
        <taxon>Nocardia</taxon>
    </lineage>
</organism>
<dbReference type="RefSeq" id="WP_187687539.1">
    <property type="nucleotide sequence ID" value="NZ_AP023396.1"/>
</dbReference>
<keyword evidence="7" id="KW-1185">Reference proteome</keyword>
<dbReference type="PANTHER" id="PTHR30204">
    <property type="entry name" value="REDOX-CYCLING DRUG-SENSING TRANSCRIPTIONAL ACTIVATOR SOXR"/>
    <property type="match status" value="1"/>
</dbReference>
<dbReference type="InterPro" id="IPR047057">
    <property type="entry name" value="MerR_fam"/>
</dbReference>
<dbReference type="PANTHER" id="PTHR30204:SF94">
    <property type="entry name" value="HEAVY METAL-DEPENDENT TRANSCRIPTIONAL REGULATOR HI_0293-RELATED"/>
    <property type="match status" value="1"/>
</dbReference>
<keyword evidence="4" id="KW-0175">Coiled coil</keyword>
<dbReference type="GO" id="GO:0003677">
    <property type="term" value="F:DNA binding"/>
    <property type="evidence" value="ECO:0007669"/>
    <property type="project" value="UniProtKB-KW"/>
</dbReference>
<dbReference type="AlphaFoldDB" id="A0A7G1KG20"/>
<reference evidence="6 7" key="1">
    <citation type="submission" date="2020-08" db="EMBL/GenBank/DDBJ databases">
        <title>Genome Sequencing of Nocardia wallacei strain FMUON74 and assembly.</title>
        <authorList>
            <person name="Toyokawa M."/>
            <person name="Uesaka K."/>
        </authorList>
    </citation>
    <scope>NUCLEOTIDE SEQUENCE [LARGE SCALE GENOMIC DNA]</scope>
    <source>
        <strain evidence="6 7">FMUON74</strain>
    </source>
</reference>
<dbReference type="Gene3D" id="1.10.1660.10">
    <property type="match status" value="1"/>
</dbReference>
<proteinExistence type="predicted"/>
<evidence type="ECO:0000313" key="7">
    <source>
        <dbReference type="Proteomes" id="UP000516173"/>
    </source>
</evidence>
<evidence type="ECO:0000256" key="2">
    <source>
        <dbReference type="ARBA" id="ARBA00023125"/>
    </source>
</evidence>
<dbReference type="CDD" id="cd01282">
    <property type="entry name" value="HTH_MerR-like_sg3"/>
    <property type="match status" value="1"/>
</dbReference>
<feature type="domain" description="HTH merR-type" evidence="5">
    <location>
        <begin position="1"/>
        <end position="68"/>
    </location>
</feature>
<evidence type="ECO:0000313" key="6">
    <source>
        <dbReference type="EMBL" id="BCK54252.1"/>
    </source>
</evidence>
<dbReference type="GeneID" id="80346585"/>
<dbReference type="GO" id="GO:0003700">
    <property type="term" value="F:DNA-binding transcription factor activity"/>
    <property type="evidence" value="ECO:0007669"/>
    <property type="project" value="InterPro"/>
</dbReference>